<dbReference type="InterPro" id="IPR017423">
    <property type="entry name" value="TRM6"/>
</dbReference>
<evidence type="ECO:0000256" key="3">
    <source>
        <dbReference type="ARBA" id="ARBA00021704"/>
    </source>
</evidence>
<organism evidence="7 8">
    <name type="scientific">Henosepilachna vigintioctopunctata</name>
    <dbReference type="NCBI Taxonomy" id="420089"/>
    <lineage>
        <taxon>Eukaryota</taxon>
        <taxon>Metazoa</taxon>
        <taxon>Ecdysozoa</taxon>
        <taxon>Arthropoda</taxon>
        <taxon>Hexapoda</taxon>
        <taxon>Insecta</taxon>
        <taxon>Pterygota</taxon>
        <taxon>Neoptera</taxon>
        <taxon>Endopterygota</taxon>
        <taxon>Coleoptera</taxon>
        <taxon>Polyphaga</taxon>
        <taxon>Cucujiformia</taxon>
        <taxon>Coccinelloidea</taxon>
        <taxon>Coccinellidae</taxon>
        <taxon>Epilachninae</taxon>
        <taxon>Epilachnini</taxon>
        <taxon>Henosepilachna</taxon>
    </lineage>
</organism>
<comment type="subcellular location">
    <subcellularLocation>
        <location evidence="1">Nucleus</location>
    </subcellularLocation>
</comment>
<dbReference type="Pfam" id="PF04189">
    <property type="entry name" value="Gcd10p"/>
    <property type="match status" value="1"/>
</dbReference>
<protein>
    <recommendedName>
        <fullName evidence="3">tRNA (adenine(58)-N(1))-methyltransferase non-catalytic subunit TRM6</fullName>
    </recommendedName>
    <alternativeName>
        <fullName evidence="6">tRNA(m1A58)-methyltransferase subunit TRM6</fullName>
    </alternativeName>
</protein>
<keyword evidence="5" id="KW-0539">Nucleus</keyword>
<gene>
    <name evidence="7" type="ORF">WA026_015876</name>
</gene>
<evidence type="ECO:0000256" key="2">
    <source>
        <dbReference type="ARBA" id="ARBA00008320"/>
    </source>
</evidence>
<keyword evidence="4" id="KW-0819">tRNA processing</keyword>
<sequence length="422" mass="48680">MDNIKVGDYIIVQRQNYTKLHKLRSHGTMALGSFIIEMDNVIGEKYFDTFQIKNVPNTKKNYTLEKIEDLSSISTSLNVEQSGSDNRNIEADDNNQTMSSEEINKLKDEDLSSNNILEKLISNSKTFNTKTEYSQEKYIKKKSKKYFEYIQIRKPSIRLLAQMFYRQDPAKILGIRIDYLSQILSYSNIQSEGTHIVYDSGTSGLIPAALLESIGANTCGKLIHMHPGNECQKVAFLAMEFPEEQAKRCINVNLYSVLRHYHQTETKGLKDACDRDVDKQSEENVEMKEYEELEIMETENNEQPEAKRRKLDKSNWQVDNELACKLLRDGVHSIIITAKEHPQSIVDALEPFLLPSRNLVVFSTFKEPLQELYFHLKNDLSFLAVKLTTNFMRNYQVLPDRTHPEVNMTHGGYLLTAIKVKQ</sequence>
<proteinExistence type="inferred from homology"/>
<evidence type="ECO:0000256" key="5">
    <source>
        <dbReference type="ARBA" id="ARBA00023242"/>
    </source>
</evidence>
<comment type="similarity">
    <text evidence="2">Belongs to the TRM6/GCD10 family.</text>
</comment>
<evidence type="ECO:0000313" key="7">
    <source>
        <dbReference type="EMBL" id="KAK9886358.1"/>
    </source>
</evidence>
<dbReference type="GO" id="GO:0005634">
    <property type="term" value="C:nucleus"/>
    <property type="evidence" value="ECO:0007669"/>
    <property type="project" value="UniProtKB-SubCell"/>
</dbReference>
<evidence type="ECO:0000313" key="8">
    <source>
        <dbReference type="Proteomes" id="UP001431783"/>
    </source>
</evidence>
<keyword evidence="8" id="KW-1185">Reference proteome</keyword>
<dbReference type="InterPro" id="IPR029063">
    <property type="entry name" value="SAM-dependent_MTases_sf"/>
</dbReference>
<evidence type="ECO:0000256" key="4">
    <source>
        <dbReference type="ARBA" id="ARBA00022694"/>
    </source>
</evidence>
<dbReference type="PANTHER" id="PTHR12945">
    <property type="entry name" value="TRANSLATION INITIATION FACTOR EIF3-RELATED"/>
    <property type="match status" value="1"/>
</dbReference>
<evidence type="ECO:0000256" key="6">
    <source>
        <dbReference type="ARBA" id="ARBA00032319"/>
    </source>
</evidence>
<accession>A0AAW1UU38</accession>
<evidence type="ECO:0000256" key="1">
    <source>
        <dbReference type="ARBA" id="ARBA00004123"/>
    </source>
</evidence>
<dbReference type="Gene3D" id="3.40.50.150">
    <property type="entry name" value="Vaccinia Virus protein VP39"/>
    <property type="match status" value="1"/>
</dbReference>
<dbReference type="GO" id="GO:0031515">
    <property type="term" value="C:tRNA (m1A) methyltransferase complex"/>
    <property type="evidence" value="ECO:0007669"/>
    <property type="project" value="InterPro"/>
</dbReference>
<dbReference type="AlphaFoldDB" id="A0AAW1UU38"/>
<dbReference type="EMBL" id="JARQZJ010000099">
    <property type="protein sequence ID" value="KAK9886358.1"/>
    <property type="molecule type" value="Genomic_DNA"/>
</dbReference>
<dbReference type="PANTHER" id="PTHR12945:SF0">
    <property type="entry name" value="TRNA (ADENINE(58)-N(1))-METHYLTRANSFERASE NON-CATALYTIC SUBUNIT TRM6"/>
    <property type="match status" value="1"/>
</dbReference>
<name>A0AAW1UU38_9CUCU</name>
<comment type="caution">
    <text evidence="7">The sequence shown here is derived from an EMBL/GenBank/DDBJ whole genome shotgun (WGS) entry which is preliminary data.</text>
</comment>
<dbReference type="GO" id="GO:0030488">
    <property type="term" value="P:tRNA methylation"/>
    <property type="evidence" value="ECO:0007669"/>
    <property type="project" value="InterPro"/>
</dbReference>
<reference evidence="7 8" key="1">
    <citation type="submission" date="2023-03" db="EMBL/GenBank/DDBJ databases">
        <title>Genome insight into feeding habits of ladybird beetles.</title>
        <authorList>
            <person name="Li H.-S."/>
            <person name="Huang Y.-H."/>
            <person name="Pang H."/>
        </authorList>
    </citation>
    <scope>NUCLEOTIDE SEQUENCE [LARGE SCALE GENOMIC DNA]</scope>
    <source>
        <strain evidence="7">SYSU_2023b</strain>
        <tissue evidence="7">Whole body</tissue>
    </source>
</reference>
<dbReference type="Proteomes" id="UP001431783">
    <property type="component" value="Unassembled WGS sequence"/>
</dbReference>
<dbReference type="PIRSF" id="PIRSF038170">
    <property type="entry name" value="tRNA_m1A_mtfrase"/>
    <property type="match status" value="1"/>
</dbReference>